<proteinExistence type="inferred from homology"/>
<keyword evidence="9 13" id="KW-0694">RNA-binding</keyword>
<dbReference type="InterPro" id="IPR029063">
    <property type="entry name" value="SAM-dependent_MTases_sf"/>
</dbReference>
<evidence type="ECO:0000256" key="11">
    <source>
        <dbReference type="ARBA" id="ARBA00031088"/>
    </source>
</evidence>
<dbReference type="GeneID" id="87756219"/>
<evidence type="ECO:0000313" key="16">
    <source>
        <dbReference type="Proteomes" id="UP000199689"/>
    </source>
</evidence>
<evidence type="ECO:0000256" key="3">
    <source>
        <dbReference type="ARBA" id="ARBA00012140"/>
    </source>
</evidence>
<dbReference type="AlphaFoldDB" id="A0A1G5W9E6"/>
<dbReference type="PROSITE" id="PS51686">
    <property type="entry name" value="SAM_MT_RSMB_NOP"/>
    <property type="match status" value="1"/>
</dbReference>
<feature type="binding site" evidence="13">
    <location>
        <position position="330"/>
    </location>
    <ligand>
        <name>S-adenosyl-L-methionine</name>
        <dbReference type="ChEBI" id="CHEBI:59789"/>
    </ligand>
</feature>
<keyword evidence="5" id="KW-0698">rRNA processing</keyword>
<dbReference type="EMBL" id="FMXA01000015">
    <property type="protein sequence ID" value="SDA54336.1"/>
    <property type="molecule type" value="Genomic_DNA"/>
</dbReference>
<reference evidence="15 16" key="1">
    <citation type="submission" date="2016-10" db="EMBL/GenBank/DDBJ databases">
        <authorList>
            <person name="de Groot N.N."/>
        </authorList>
    </citation>
    <scope>NUCLEOTIDE SEQUENCE [LARGE SCALE GENOMIC DNA]</scope>
    <source>
        <strain evidence="15 16">DSM 15230</strain>
    </source>
</reference>
<feature type="active site" description="Nucleophile" evidence="13">
    <location>
        <position position="401"/>
    </location>
</feature>
<evidence type="ECO:0000256" key="8">
    <source>
        <dbReference type="ARBA" id="ARBA00022691"/>
    </source>
</evidence>
<dbReference type="FunFam" id="3.40.50.150:FF:000022">
    <property type="entry name" value="Ribosomal RNA small subunit methyltransferase B"/>
    <property type="match status" value="1"/>
</dbReference>
<dbReference type="GO" id="GO:0008649">
    <property type="term" value="F:rRNA methyltransferase activity"/>
    <property type="evidence" value="ECO:0007669"/>
    <property type="project" value="InterPro"/>
</dbReference>
<sequence length="463" mass="52835">MINWNTKPIAPPSARRLAYDVLYDVFVKEAYANLTLQKVMKKYSGKKYEPLSKPEKGLLTELVYGVCRRYNHLTWIMGRLSTRPVRKMDSKVRILLAIGLYQLVFLDRIPESAAVNETVEIAKKVTHLGNVKFINAILRSYLRKKIQLHFPQRKGHELQYLSLTLNEPEWLIRRMSAQIGKARTEAVLEEFNKAPALDIHANPIKLPASKLFEKLKFHHAEPELIPFIPDGNGIRVGNGDAFFRSPLLKNGEAYVQSAASMIPAVVMNPSRGDKVLDMCAAPGSKSINIAQLTGNWASIDAWDLYEHKVNLIDHNARTLGIRCIHAEQHDSTVIDESRKGQYDKVLLDAPCSGLGVLGHKPEIRWRRTEDNLKEFPPLQQKLLDAASVYVKPGGVLVYSTCTLNREENEDMIAWFLEKHKDFRRDTFDFAGRHLVEGMITIWPDEFHTDGFFVARLVRRNNDD</sequence>
<comment type="subcellular location">
    <subcellularLocation>
        <location evidence="2">Cytoplasm</location>
    </subcellularLocation>
</comment>
<evidence type="ECO:0000256" key="2">
    <source>
        <dbReference type="ARBA" id="ARBA00004496"/>
    </source>
</evidence>
<dbReference type="InterPro" id="IPR049560">
    <property type="entry name" value="MeTrfase_RsmB-F_NOP2_cat"/>
</dbReference>
<dbReference type="Pfam" id="PF01189">
    <property type="entry name" value="Methyltr_RsmB-F"/>
    <property type="match status" value="1"/>
</dbReference>
<evidence type="ECO:0000256" key="7">
    <source>
        <dbReference type="ARBA" id="ARBA00022679"/>
    </source>
</evidence>
<feature type="domain" description="SAM-dependent MTase RsmB/NOP-type" evidence="14">
    <location>
        <begin position="187"/>
        <end position="459"/>
    </location>
</feature>
<dbReference type="RefSeq" id="WP_091364840.1">
    <property type="nucleotide sequence ID" value="NZ_FMXA01000015.1"/>
</dbReference>
<dbReference type="InterPro" id="IPR006027">
    <property type="entry name" value="NusB_RsmB_TIM44"/>
</dbReference>
<protein>
    <recommendedName>
        <fullName evidence="3">16S rRNA (cytosine(967)-C(5))-methyltransferase</fullName>
        <ecNumber evidence="3">2.1.1.176</ecNumber>
    </recommendedName>
    <alternativeName>
        <fullName evidence="10">16S rRNA m5C967 methyltransferase</fullName>
    </alternativeName>
    <alternativeName>
        <fullName evidence="11">rRNA (cytosine-C(5)-)-methyltransferase RsmB</fullName>
    </alternativeName>
</protein>
<comment type="catalytic activity">
    <reaction evidence="12">
        <text>cytidine(967) in 16S rRNA + S-adenosyl-L-methionine = 5-methylcytidine(967) in 16S rRNA + S-adenosyl-L-homocysteine + H(+)</text>
        <dbReference type="Rhea" id="RHEA:42748"/>
        <dbReference type="Rhea" id="RHEA-COMP:10219"/>
        <dbReference type="Rhea" id="RHEA-COMP:10220"/>
        <dbReference type="ChEBI" id="CHEBI:15378"/>
        <dbReference type="ChEBI" id="CHEBI:57856"/>
        <dbReference type="ChEBI" id="CHEBI:59789"/>
        <dbReference type="ChEBI" id="CHEBI:74483"/>
        <dbReference type="ChEBI" id="CHEBI:82748"/>
        <dbReference type="EC" id="2.1.1.176"/>
    </reaction>
</comment>
<feature type="binding site" evidence="13">
    <location>
        <begin position="279"/>
        <end position="285"/>
    </location>
    <ligand>
        <name>S-adenosyl-L-methionine</name>
        <dbReference type="ChEBI" id="CHEBI:59789"/>
    </ligand>
</feature>
<gene>
    <name evidence="15" type="ORF">SAMN02910343_01205</name>
</gene>
<keyword evidence="8 13" id="KW-0949">S-adenosyl-L-methionine</keyword>
<evidence type="ECO:0000256" key="10">
    <source>
        <dbReference type="ARBA" id="ARBA00030399"/>
    </source>
</evidence>
<evidence type="ECO:0000256" key="4">
    <source>
        <dbReference type="ARBA" id="ARBA00022490"/>
    </source>
</evidence>
<evidence type="ECO:0000256" key="13">
    <source>
        <dbReference type="PROSITE-ProRule" id="PRU01023"/>
    </source>
</evidence>
<dbReference type="GO" id="GO:0006355">
    <property type="term" value="P:regulation of DNA-templated transcription"/>
    <property type="evidence" value="ECO:0007669"/>
    <property type="project" value="InterPro"/>
</dbReference>
<feature type="binding site" evidence="13">
    <location>
        <position position="348"/>
    </location>
    <ligand>
        <name>S-adenosyl-L-methionine</name>
        <dbReference type="ChEBI" id="CHEBI:59789"/>
    </ligand>
</feature>
<dbReference type="GO" id="GO:0005737">
    <property type="term" value="C:cytoplasm"/>
    <property type="evidence" value="ECO:0007669"/>
    <property type="project" value="UniProtKB-SubCell"/>
</dbReference>
<dbReference type="InterPro" id="IPR004573">
    <property type="entry name" value="rRNA_ssu_MeTfrase_B"/>
</dbReference>
<keyword evidence="6 13" id="KW-0489">Methyltransferase</keyword>
<organism evidence="15 16">
    <name type="scientific">Allisonella histaminiformans</name>
    <dbReference type="NCBI Taxonomy" id="209880"/>
    <lineage>
        <taxon>Bacteria</taxon>
        <taxon>Bacillati</taxon>
        <taxon>Bacillota</taxon>
        <taxon>Negativicutes</taxon>
        <taxon>Veillonellales</taxon>
        <taxon>Veillonellaceae</taxon>
        <taxon>Allisonella</taxon>
    </lineage>
</organism>
<dbReference type="SUPFAM" id="SSF53335">
    <property type="entry name" value="S-adenosyl-L-methionine-dependent methyltransferases"/>
    <property type="match status" value="1"/>
</dbReference>
<evidence type="ECO:0000313" key="15">
    <source>
        <dbReference type="EMBL" id="SDA54336.1"/>
    </source>
</evidence>
<comment type="similarity">
    <text evidence="13">Belongs to the class I-like SAM-binding methyltransferase superfamily. RsmB/NOP family.</text>
</comment>
<comment type="function">
    <text evidence="1">Specifically methylates the cytosine at position 967 (m5C967) of 16S rRNA.</text>
</comment>
<keyword evidence="7 13" id="KW-0808">Transferase</keyword>
<dbReference type="InterPro" id="IPR023267">
    <property type="entry name" value="RCMT"/>
</dbReference>
<evidence type="ECO:0000256" key="9">
    <source>
        <dbReference type="ARBA" id="ARBA00022884"/>
    </source>
</evidence>
<dbReference type="Gene3D" id="3.40.50.150">
    <property type="entry name" value="Vaccinia Virus protein VP39"/>
    <property type="match status" value="1"/>
</dbReference>
<dbReference type="SUPFAM" id="SSF48013">
    <property type="entry name" value="NusB-like"/>
    <property type="match status" value="1"/>
</dbReference>
<dbReference type="Gene3D" id="1.10.940.10">
    <property type="entry name" value="NusB-like"/>
    <property type="match status" value="1"/>
</dbReference>
<dbReference type="EC" id="2.1.1.176" evidence="3"/>
<dbReference type="PRINTS" id="PR02008">
    <property type="entry name" value="RCMTFAMILY"/>
</dbReference>
<evidence type="ECO:0000259" key="14">
    <source>
        <dbReference type="PROSITE" id="PS51686"/>
    </source>
</evidence>
<accession>A0A1G5W9E6</accession>
<dbReference type="InterPro" id="IPR035926">
    <property type="entry name" value="NusB-like_sf"/>
</dbReference>
<keyword evidence="16" id="KW-1185">Reference proteome</keyword>
<evidence type="ECO:0000256" key="6">
    <source>
        <dbReference type="ARBA" id="ARBA00022603"/>
    </source>
</evidence>
<dbReference type="GO" id="GO:0003723">
    <property type="term" value="F:RNA binding"/>
    <property type="evidence" value="ECO:0007669"/>
    <property type="project" value="UniProtKB-UniRule"/>
</dbReference>
<evidence type="ECO:0000256" key="12">
    <source>
        <dbReference type="ARBA" id="ARBA00047283"/>
    </source>
</evidence>
<keyword evidence="4" id="KW-0963">Cytoplasm</keyword>
<dbReference type="NCBIfam" id="NF011494">
    <property type="entry name" value="PRK14902.1"/>
    <property type="match status" value="1"/>
</dbReference>
<dbReference type="PANTHER" id="PTHR22807:SF53">
    <property type="entry name" value="RIBOSOMAL RNA SMALL SUBUNIT METHYLTRANSFERASE B-RELATED"/>
    <property type="match status" value="1"/>
</dbReference>
<evidence type="ECO:0000256" key="1">
    <source>
        <dbReference type="ARBA" id="ARBA00002724"/>
    </source>
</evidence>
<dbReference type="Proteomes" id="UP000199689">
    <property type="component" value="Unassembled WGS sequence"/>
</dbReference>
<dbReference type="Pfam" id="PF01029">
    <property type="entry name" value="NusB"/>
    <property type="match status" value="1"/>
</dbReference>
<dbReference type="PANTHER" id="PTHR22807">
    <property type="entry name" value="NOP2 YEAST -RELATED NOL1/NOP2/FMU SUN DOMAIN-CONTAINING"/>
    <property type="match status" value="1"/>
</dbReference>
<name>A0A1G5W9E6_9FIRM</name>
<dbReference type="STRING" id="209880.SAMN02910343_01205"/>
<dbReference type="NCBIfam" id="TIGR00563">
    <property type="entry name" value="rsmB"/>
    <property type="match status" value="1"/>
</dbReference>
<dbReference type="OrthoDB" id="9810297at2"/>
<feature type="binding site" evidence="13">
    <location>
        <position position="303"/>
    </location>
    <ligand>
        <name>S-adenosyl-L-methionine</name>
        <dbReference type="ChEBI" id="CHEBI:59789"/>
    </ligand>
</feature>
<dbReference type="InterPro" id="IPR001678">
    <property type="entry name" value="MeTrfase_RsmB-F_NOP2_dom"/>
</dbReference>
<evidence type="ECO:0000256" key="5">
    <source>
        <dbReference type="ARBA" id="ARBA00022552"/>
    </source>
</evidence>